<dbReference type="EMBL" id="LVJZ01000003">
    <property type="protein sequence ID" value="ODB97027.1"/>
    <property type="molecule type" value="Genomic_DNA"/>
</dbReference>
<evidence type="ECO:0000256" key="6">
    <source>
        <dbReference type="RuleBase" id="RU003755"/>
    </source>
</evidence>
<dbReference type="RefSeq" id="WP_069004754.1">
    <property type="nucleotide sequence ID" value="NZ_LVJW01000003.1"/>
</dbReference>
<dbReference type="SUPFAM" id="SSF103473">
    <property type="entry name" value="MFS general substrate transporter"/>
    <property type="match status" value="1"/>
</dbReference>
<dbReference type="GO" id="GO:0022857">
    <property type="term" value="F:transmembrane transporter activity"/>
    <property type="evidence" value="ECO:0007669"/>
    <property type="project" value="InterPro"/>
</dbReference>
<comment type="caution">
    <text evidence="8">The sequence shown here is derived from an EMBL/GenBank/DDBJ whole genome shotgun (WGS) entry which is preliminary data.</text>
</comment>
<dbReference type="InterPro" id="IPR036259">
    <property type="entry name" value="MFS_trans_sf"/>
</dbReference>
<keyword evidence="3 6" id="KW-0812">Transmembrane</keyword>
<dbReference type="InterPro" id="IPR000109">
    <property type="entry name" value="POT_fam"/>
</dbReference>
<dbReference type="Gene3D" id="1.20.1250.20">
    <property type="entry name" value="MFS general substrate transporter like domains"/>
    <property type="match status" value="2"/>
</dbReference>
<feature type="transmembrane region" description="Helical" evidence="7">
    <location>
        <begin position="91"/>
        <end position="110"/>
    </location>
</feature>
<feature type="transmembrane region" description="Helical" evidence="7">
    <location>
        <begin position="375"/>
        <end position="397"/>
    </location>
</feature>
<feature type="transmembrane region" description="Helical" evidence="7">
    <location>
        <begin position="156"/>
        <end position="178"/>
    </location>
</feature>
<dbReference type="GO" id="GO:0016020">
    <property type="term" value="C:membrane"/>
    <property type="evidence" value="ECO:0007669"/>
    <property type="project" value="UniProtKB-SubCell"/>
</dbReference>
<feature type="transmembrane region" description="Helical" evidence="7">
    <location>
        <begin position="343"/>
        <end position="363"/>
    </location>
</feature>
<comment type="similarity">
    <text evidence="2 6">Belongs to the major facilitator superfamily. Proton-dependent oligopeptide transporter (POT/PTR) (TC 2.A.17) family.</text>
</comment>
<feature type="transmembrane region" description="Helical" evidence="7">
    <location>
        <begin position="229"/>
        <end position="247"/>
    </location>
</feature>
<evidence type="ECO:0000256" key="5">
    <source>
        <dbReference type="ARBA" id="ARBA00023136"/>
    </source>
</evidence>
<evidence type="ECO:0000256" key="3">
    <source>
        <dbReference type="ARBA" id="ARBA00022692"/>
    </source>
</evidence>
<proteinExistence type="inferred from homology"/>
<dbReference type="PROSITE" id="PS01023">
    <property type="entry name" value="PTR2_2"/>
    <property type="match status" value="1"/>
</dbReference>
<keyword evidence="5 7" id="KW-0472">Membrane</keyword>
<reference evidence="8 9" key="1">
    <citation type="submission" date="2016-03" db="EMBL/GenBank/DDBJ databases">
        <title>Chemosynthetic sulphur-oxidizing symbionts of marine invertebrate animals are capable of nitrogen fixation.</title>
        <authorList>
            <person name="Petersen J.M."/>
            <person name="Kemper A."/>
            <person name="Gruber-Vodicka H."/>
            <person name="Cardini U."/>
            <person name="Geest Mvander."/>
            <person name="Kleiner M."/>
            <person name="Bulgheresi S."/>
            <person name="Fussmann M."/>
            <person name="Herbold C."/>
            <person name="Seah B.K.B."/>
            <person name="Antony C.Paul."/>
            <person name="Liu D."/>
            <person name="Belitz A."/>
            <person name="Weber M."/>
        </authorList>
    </citation>
    <scope>NUCLEOTIDE SEQUENCE [LARGE SCALE GENOMIC DNA]</scope>
    <source>
        <strain evidence="8">G_D</strain>
    </source>
</reference>
<keyword evidence="6" id="KW-0813">Transport</keyword>
<organism evidence="8 9">
    <name type="scientific">Candidatus Thiodiazotropha endoloripes</name>
    <dbReference type="NCBI Taxonomy" id="1818881"/>
    <lineage>
        <taxon>Bacteria</taxon>
        <taxon>Pseudomonadati</taxon>
        <taxon>Pseudomonadota</taxon>
        <taxon>Gammaproteobacteria</taxon>
        <taxon>Chromatiales</taxon>
        <taxon>Sedimenticolaceae</taxon>
        <taxon>Candidatus Thiodiazotropha</taxon>
    </lineage>
</organism>
<gene>
    <name evidence="8" type="ORF">A3196_09765</name>
</gene>
<protein>
    <submittedName>
        <fullName evidence="8">Peptide transporter</fullName>
    </submittedName>
</protein>
<feature type="transmembrane region" description="Helical" evidence="7">
    <location>
        <begin position="310"/>
        <end position="331"/>
    </location>
</feature>
<dbReference type="InterPro" id="IPR018456">
    <property type="entry name" value="PTR2_symporter_CS"/>
</dbReference>
<feature type="transmembrane region" description="Helical" evidence="7">
    <location>
        <begin position="281"/>
        <end position="298"/>
    </location>
</feature>
<evidence type="ECO:0000256" key="2">
    <source>
        <dbReference type="ARBA" id="ARBA00005982"/>
    </source>
</evidence>
<dbReference type="CDD" id="cd17347">
    <property type="entry name" value="MFS_SLC15A1_2_like"/>
    <property type="match status" value="1"/>
</dbReference>
<dbReference type="PROSITE" id="PS01022">
    <property type="entry name" value="PTR2_1"/>
    <property type="match status" value="1"/>
</dbReference>
<evidence type="ECO:0000313" key="8">
    <source>
        <dbReference type="EMBL" id="ODB97027.1"/>
    </source>
</evidence>
<accession>A0A1E2UQL0</accession>
<dbReference type="GO" id="GO:0006857">
    <property type="term" value="P:oligopeptide transport"/>
    <property type="evidence" value="ECO:0007669"/>
    <property type="project" value="InterPro"/>
</dbReference>
<dbReference type="Pfam" id="PF00854">
    <property type="entry name" value="PTR2"/>
    <property type="match status" value="2"/>
</dbReference>
<evidence type="ECO:0000256" key="7">
    <source>
        <dbReference type="SAM" id="Phobius"/>
    </source>
</evidence>
<name>A0A1E2UQL0_9GAMM</name>
<dbReference type="STRING" id="1818881.A3196_09765"/>
<sequence>MTDYLRAPLASKDLPAGIPFIIGNEAAERFSFYGMRAVLVVFMTQYLLDSSGAANPMNGEEAKGWFHLFVSAVYLTPLFGALISDGLLGKYRTIILLSLVYCLGHFALALDHTRLGLLLGLGLIAMGSGGIKPCVSAHLGDQFGRSNAYLLSRSFGWFYFAINLGAFASTLATPWLLQQAGPDWAFGVPGILMVIATIIFWSGRRRFVHIPPAGLSFVREVFTPQGLSVLLRLFGLYLFVAVFWSLFDQTGSAWVLQAKSMDLKLFGLAILPAQIQAANPLLVMLLVPTFSYLIYPAIQRRWRLTPLRKIGFGMLLAALAFAISAWIQYQIDAGHTPSIAWQLLAYLVLTSGEVMVSITCLEFSYTQAPVRMKSFVMAFFMMSIAIGNLFTSIVNFAIEGTSLLQGVDYYLFFTLLMLFTTLLYALLSPYYRERTHLQQELNPVEKSRS</sequence>
<keyword evidence="4 7" id="KW-1133">Transmembrane helix</keyword>
<evidence type="ECO:0000256" key="4">
    <source>
        <dbReference type="ARBA" id="ARBA00022989"/>
    </source>
</evidence>
<dbReference type="Proteomes" id="UP000094849">
    <property type="component" value="Unassembled WGS sequence"/>
</dbReference>
<evidence type="ECO:0000256" key="1">
    <source>
        <dbReference type="ARBA" id="ARBA00004141"/>
    </source>
</evidence>
<keyword evidence="9" id="KW-1185">Reference proteome</keyword>
<comment type="subcellular location">
    <subcellularLocation>
        <location evidence="1 6">Membrane</location>
        <topology evidence="1 6">Multi-pass membrane protein</topology>
    </subcellularLocation>
</comment>
<evidence type="ECO:0000313" key="9">
    <source>
        <dbReference type="Proteomes" id="UP000094849"/>
    </source>
</evidence>
<dbReference type="PANTHER" id="PTHR11654">
    <property type="entry name" value="OLIGOPEPTIDE TRANSPORTER-RELATED"/>
    <property type="match status" value="1"/>
</dbReference>
<feature type="transmembrane region" description="Helical" evidence="7">
    <location>
        <begin position="64"/>
        <end position="84"/>
    </location>
</feature>
<feature type="transmembrane region" description="Helical" evidence="7">
    <location>
        <begin position="409"/>
        <end position="427"/>
    </location>
</feature>
<feature type="transmembrane region" description="Helical" evidence="7">
    <location>
        <begin position="184"/>
        <end position="201"/>
    </location>
</feature>
<dbReference type="AlphaFoldDB" id="A0A1E2UQL0"/>